<sequence length="223" mass="26149">MRREVTLEEISDGKLYGANDMVKADCQDCQGCCDCCQGMGDTVILDPYDMNRLCQGLKQSPEDLLKEFLELGVADGNVLPHLAMRGKEESCIFLNKEGRCSIHEFRPGFCRLFPLGRYYTEDGFQYILQIHECKKKNRSKIKVKKWLDTPDLKKYEAYILDWHNFLIDVQEVFYQSEDETLIKNLNMYVLNRFFLTAYQEGEDFYSQFYQRMEEAKKLLSLGV</sequence>
<keyword evidence="1" id="KW-0489">Methyltransferase</keyword>
<reference evidence="1" key="1">
    <citation type="submission" date="2019-11" db="EMBL/GenBank/DDBJ databases">
        <authorList>
            <person name="Feng L."/>
        </authorList>
    </citation>
    <scope>NUCLEOTIDE SEQUENCE</scope>
    <source>
        <strain evidence="1">BgluceraseaLFYP119</strain>
    </source>
</reference>
<keyword evidence="1" id="KW-0282">Flagellum</keyword>
<accession>A0A6N2UNL2</accession>
<keyword evidence="1" id="KW-0969">Cilium</keyword>
<dbReference type="Pfam" id="PF03692">
    <property type="entry name" value="CxxCxxCC"/>
    <property type="match status" value="1"/>
</dbReference>
<gene>
    <name evidence="1" type="ORF">BGLFYP119_02177</name>
</gene>
<dbReference type="PANTHER" id="PTHR35866">
    <property type="entry name" value="PUTATIVE-RELATED"/>
    <property type="match status" value="1"/>
</dbReference>
<evidence type="ECO:0000313" key="1">
    <source>
        <dbReference type="EMBL" id="VYT18897.1"/>
    </source>
</evidence>
<keyword evidence="1" id="KW-0808">Transferase</keyword>
<organism evidence="1">
    <name type="scientific">Blautia glucerasea</name>
    <dbReference type="NCBI Taxonomy" id="536633"/>
    <lineage>
        <taxon>Bacteria</taxon>
        <taxon>Bacillati</taxon>
        <taxon>Bacillota</taxon>
        <taxon>Clostridia</taxon>
        <taxon>Lachnospirales</taxon>
        <taxon>Lachnospiraceae</taxon>
        <taxon>Blautia</taxon>
    </lineage>
</organism>
<dbReference type="EMBL" id="CACRST010000019">
    <property type="protein sequence ID" value="VYT18897.1"/>
    <property type="molecule type" value="Genomic_DNA"/>
</dbReference>
<dbReference type="AlphaFoldDB" id="A0A6N2UNL2"/>
<proteinExistence type="predicted"/>
<name>A0A6N2UNL2_9FIRM</name>
<protein>
    <submittedName>
        <fullName evidence="1">Flagellin N-methylase</fullName>
    </submittedName>
</protein>
<dbReference type="PANTHER" id="PTHR35866:SF1">
    <property type="entry name" value="YKGJ FAMILY CYSTEINE CLUSTER PROTEIN"/>
    <property type="match status" value="1"/>
</dbReference>
<dbReference type="GO" id="GO:0008168">
    <property type="term" value="F:methyltransferase activity"/>
    <property type="evidence" value="ECO:0007669"/>
    <property type="project" value="UniProtKB-KW"/>
</dbReference>
<dbReference type="InterPro" id="IPR005358">
    <property type="entry name" value="Puta_zinc/iron-chelating_dom"/>
</dbReference>
<dbReference type="GO" id="GO:0032259">
    <property type="term" value="P:methylation"/>
    <property type="evidence" value="ECO:0007669"/>
    <property type="project" value="UniProtKB-KW"/>
</dbReference>
<keyword evidence="1" id="KW-0966">Cell projection</keyword>
<dbReference type="RefSeq" id="WP_156354620.1">
    <property type="nucleotide sequence ID" value="NZ_CACRST010000019.1"/>
</dbReference>